<name>A0A7V3VUX5_UNCW3</name>
<dbReference type="InterPro" id="IPR011044">
    <property type="entry name" value="Quino_amine_DH_bsu"/>
</dbReference>
<dbReference type="AlphaFoldDB" id="A0A7V3VUX5"/>
<dbReference type="SUPFAM" id="SSF50969">
    <property type="entry name" value="YVTN repeat-like/Quinoprotein amine dehydrogenase"/>
    <property type="match status" value="1"/>
</dbReference>
<comment type="caution">
    <text evidence="1">The sequence shown here is derived from an EMBL/GenBank/DDBJ whole genome shotgun (WGS) entry which is preliminary data.</text>
</comment>
<sequence length="242" mass="29094">MGRLLIWFWILFGIDLSFANILVFQSGDTLKFYNGDSLTYQWILKKEEREDGGYYIERAGVAKDNKRFFICEENYFPEKDSIYTRLTVYNANRKKVYTRVKTGKRKISAELTKIYPDKLVICFTDRLNDTPKLEIIKNYKTKQVIDLKQWTSIIDYEFSPNGRYILFHAIKPYNYRRWDYIYFLDLNTGKTWEYLFPICFSCKRGRIVLRVYDDGKSEAIYKNEHRIFDKEGNLVDVFVKMD</sequence>
<proteinExistence type="predicted"/>
<reference evidence="1" key="1">
    <citation type="journal article" date="2020" name="mSystems">
        <title>Genome- and Community-Level Interaction Insights into Carbon Utilization and Element Cycling Functions of Hydrothermarchaeota in Hydrothermal Sediment.</title>
        <authorList>
            <person name="Zhou Z."/>
            <person name="Liu Y."/>
            <person name="Xu W."/>
            <person name="Pan J."/>
            <person name="Luo Z.H."/>
            <person name="Li M."/>
        </authorList>
    </citation>
    <scope>NUCLEOTIDE SEQUENCE [LARGE SCALE GENOMIC DNA]</scope>
    <source>
        <strain evidence="1">SpSt-961</strain>
    </source>
</reference>
<protein>
    <recommendedName>
        <fullName evidence="2">Dipeptidylpeptidase IV N-terminal domain-containing protein</fullName>
    </recommendedName>
</protein>
<gene>
    <name evidence="1" type="ORF">ENX68_07260</name>
</gene>
<accession>A0A7V3VUX5</accession>
<dbReference type="EMBL" id="DTOZ01000179">
    <property type="protein sequence ID" value="HGE78774.1"/>
    <property type="molecule type" value="Genomic_DNA"/>
</dbReference>
<evidence type="ECO:0000313" key="1">
    <source>
        <dbReference type="EMBL" id="HGE78774.1"/>
    </source>
</evidence>
<evidence type="ECO:0008006" key="2">
    <source>
        <dbReference type="Google" id="ProtNLM"/>
    </source>
</evidence>
<organism evidence="1">
    <name type="scientific">candidate division WOR-3 bacterium</name>
    <dbReference type="NCBI Taxonomy" id="2052148"/>
    <lineage>
        <taxon>Bacteria</taxon>
        <taxon>Bacteria division WOR-3</taxon>
    </lineage>
</organism>